<name>A0ABZ1AXD3_9ACTN</name>
<keyword evidence="3" id="KW-1185">Reference proteome</keyword>
<evidence type="ECO:0000313" key="3">
    <source>
        <dbReference type="Proteomes" id="UP001324287"/>
    </source>
</evidence>
<dbReference type="Proteomes" id="UP001324287">
    <property type="component" value="Chromosome"/>
</dbReference>
<evidence type="ECO:0000313" key="2">
    <source>
        <dbReference type="EMBL" id="WRL63119.1"/>
    </source>
</evidence>
<feature type="compositionally biased region" description="Low complexity" evidence="1">
    <location>
        <begin position="480"/>
        <end position="498"/>
    </location>
</feature>
<reference evidence="2 3" key="1">
    <citation type="submission" date="2023-12" db="EMBL/GenBank/DDBJ databases">
        <title>Blastococcus brunescens sp. nov., an actonobacterium isolated from sandstone collected in sahara desert.</title>
        <authorList>
            <person name="Gtari M."/>
            <person name="Ghodhbane F."/>
        </authorList>
    </citation>
    <scope>NUCLEOTIDE SEQUENCE [LARGE SCALE GENOMIC DNA]</scope>
    <source>
        <strain evidence="2 3">BMG 8361</strain>
    </source>
</reference>
<gene>
    <name evidence="2" type="ORF">U6N30_25445</name>
</gene>
<organism evidence="2 3">
    <name type="scientific">Blastococcus brunescens</name>
    <dbReference type="NCBI Taxonomy" id="1564165"/>
    <lineage>
        <taxon>Bacteria</taxon>
        <taxon>Bacillati</taxon>
        <taxon>Actinomycetota</taxon>
        <taxon>Actinomycetes</taxon>
        <taxon>Geodermatophilales</taxon>
        <taxon>Geodermatophilaceae</taxon>
        <taxon>Blastococcus</taxon>
    </lineage>
</organism>
<sequence>MSVEVPDPVPLEMPPGGPAAVDDLVRDVAGAAYRLALLADQLSGPAGSAPGWLGADATAAAIQLSRVAVIARESGDAVRAAAGRLTTHADVLRDARRAVAALRAEQDEDFRRTWQLLGQIEDPRLAVTSGSSAWVGPVAELEAAEARRRRRHALVLEEVADDAAATVRALAAAARPVGGTGRAGDGGRVLAHLAAALPGWGAPELAGRGRALADTMIGSRLSPEERAALATDATALARNPAFAAAFLRQLGAEGVGQLLQLLGQDPDGPDHPLARVLASSLGAATPGDAAHDGVAAVLGATYVHSDERTGAAAAAAGMAAVLLAGTRSAGVRPATAAEWARQLLVREHVQGTPAGTVPLTWSSEAADPVAVAVQFVARSGDQEAAAALLGDARVWQASLIRSWGDGGAASATSWAKPGGPPGRPGSAHCGWGWRRSAPASSRAILLTARWIEPSSPRWHPLWAKGSPRTRASRPTHSWLRRPTAPEARAATSSRAWAT</sequence>
<feature type="region of interest" description="Disordered" evidence="1">
    <location>
        <begin position="461"/>
        <end position="498"/>
    </location>
</feature>
<dbReference type="RefSeq" id="WP_324274456.1">
    <property type="nucleotide sequence ID" value="NZ_CP141261.1"/>
</dbReference>
<evidence type="ECO:0000256" key="1">
    <source>
        <dbReference type="SAM" id="MobiDB-lite"/>
    </source>
</evidence>
<proteinExistence type="predicted"/>
<dbReference type="EMBL" id="CP141261">
    <property type="protein sequence ID" value="WRL63119.1"/>
    <property type="molecule type" value="Genomic_DNA"/>
</dbReference>
<evidence type="ECO:0008006" key="4">
    <source>
        <dbReference type="Google" id="ProtNLM"/>
    </source>
</evidence>
<protein>
    <recommendedName>
        <fullName evidence="4">DUF222 domain-containing protein</fullName>
    </recommendedName>
</protein>
<accession>A0ABZ1AXD3</accession>